<accession>A0AAV5IBI9</accession>
<dbReference type="Proteomes" id="UP001054252">
    <property type="component" value="Unassembled WGS sequence"/>
</dbReference>
<evidence type="ECO:0000256" key="3">
    <source>
        <dbReference type="ARBA" id="ARBA00022614"/>
    </source>
</evidence>
<gene>
    <name evidence="6" type="ORF">SLEP1_g9643</name>
</gene>
<dbReference type="PANTHER" id="PTHR32093:SF50">
    <property type="entry name" value="EXTENSIN-LIKE PROTEIN"/>
    <property type="match status" value="1"/>
</dbReference>
<keyword evidence="4" id="KW-0732">Signal</keyword>
<keyword evidence="5" id="KW-0677">Repeat</keyword>
<dbReference type="PANTHER" id="PTHR32093">
    <property type="entry name" value="LEUCINE-RICH REPEAT EXTENSIN-LIKE PROTEIN 3-RELATED"/>
    <property type="match status" value="1"/>
</dbReference>
<evidence type="ECO:0000256" key="4">
    <source>
        <dbReference type="ARBA" id="ARBA00022729"/>
    </source>
</evidence>
<evidence type="ECO:0000256" key="5">
    <source>
        <dbReference type="ARBA" id="ARBA00022737"/>
    </source>
</evidence>
<name>A0AAV5IBI9_9ROSI</name>
<evidence type="ECO:0000256" key="1">
    <source>
        <dbReference type="ARBA" id="ARBA00004613"/>
    </source>
</evidence>
<dbReference type="GO" id="GO:0005576">
    <property type="term" value="C:extracellular region"/>
    <property type="evidence" value="ECO:0007669"/>
    <property type="project" value="UniProtKB-SubCell"/>
</dbReference>
<keyword evidence="7" id="KW-1185">Reference proteome</keyword>
<reference evidence="6 7" key="1">
    <citation type="journal article" date="2021" name="Commun. Biol.">
        <title>The genome of Shorea leprosula (Dipterocarpaceae) highlights the ecological relevance of drought in aseasonal tropical rainforests.</title>
        <authorList>
            <person name="Ng K.K.S."/>
            <person name="Kobayashi M.J."/>
            <person name="Fawcett J.A."/>
            <person name="Hatakeyama M."/>
            <person name="Paape T."/>
            <person name="Ng C.H."/>
            <person name="Ang C.C."/>
            <person name="Tnah L.H."/>
            <person name="Lee C.T."/>
            <person name="Nishiyama T."/>
            <person name="Sese J."/>
            <person name="O'Brien M.J."/>
            <person name="Copetti D."/>
            <person name="Mohd Noor M.I."/>
            <person name="Ong R.C."/>
            <person name="Putra M."/>
            <person name="Sireger I.Z."/>
            <person name="Indrioko S."/>
            <person name="Kosugi Y."/>
            <person name="Izuno A."/>
            <person name="Isagi Y."/>
            <person name="Lee S.L."/>
            <person name="Shimizu K.K."/>
        </authorList>
    </citation>
    <scope>NUCLEOTIDE SEQUENCE [LARGE SCALE GENOMIC DNA]</scope>
    <source>
        <strain evidence="6">214</strain>
    </source>
</reference>
<evidence type="ECO:0000313" key="6">
    <source>
        <dbReference type="EMBL" id="GKU96402.1"/>
    </source>
</evidence>
<comment type="caution">
    <text evidence="6">The sequence shown here is derived from an EMBL/GenBank/DDBJ whole genome shotgun (WGS) entry which is preliminary data.</text>
</comment>
<evidence type="ECO:0000313" key="7">
    <source>
        <dbReference type="Proteomes" id="UP001054252"/>
    </source>
</evidence>
<evidence type="ECO:0000256" key="2">
    <source>
        <dbReference type="ARBA" id="ARBA00022525"/>
    </source>
</evidence>
<organism evidence="6 7">
    <name type="scientific">Rubroshorea leprosula</name>
    <dbReference type="NCBI Taxonomy" id="152421"/>
    <lineage>
        <taxon>Eukaryota</taxon>
        <taxon>Viridiplantae</taxon>
        <taxon>Streptophyta</taxon>
        <taxon>Embryophyta</taxon>
        <taxon>Tracheophyta</taxon>
        <taxon>Spermatophyta</taxon>
        <taxon>Magnoliopsida</taxon>
        <taxon>eudicotyledons</taxon>
        <taxon>Gunneridae</taxon>
        <taxon>Pentapetalae</taxon>
        <taxon>rosids</taxon>
        <taxon>malvids</taxon>
        <taxon>Malvales</taxon>
        <taxon>Dipterocarpaceae</taxon>
        <taxon>Rubroshorea</taxon>
    </lineage>
</organism>
<keyword evidence="3" id="KW-0433">Leucine-rich repeat</keyword>
<dbReference type="InterPro" id="IPR051582">
    <property type="entry name" value="LRR_extensin-like_regulator"/>
</dbReference>
<protein>
    <submittedName>
        <fullName evidence="6">Uncharacterized protein</fullName>
    </submittedName>
</protein>
<keyword evidence="2" id="KW-0964">Secreted</keyword>
<dbReference type="EMBL" id="BPVZ01000010">
    <property type="protein sequence ID" value="GKU96402.1"/>
    <property type="molecule type" value="Genomic_DNA"/>
</dbReference>
<comment type="subcellular location">
    <subcellularLocation>
        <location evidence="1">Secreted</location>
    </subcellularLocation>
</comment>
<proteinExistence type="predicted"/>
<sequence>MPDGICALPNLVNLAISYNFFFEEEGICQNLTSRGIAFDNSWNCIPDRVKQRTWNECQDLKQHKVDCSKVQCGSSVGGSAFPCPLVMVPPAAAAAAAPVLSNAPVKCEIRM</sequence>
<dbReference type="AlphaFoldDB" id="A0AAV5IBI9"/>